<evidence type="ECO:0000313" key="5">
    <source>
        <dbReference type="EMBL" id="OMJ27224.1"/>
    </source>
</evidence>
<feature type="compositionally biased region" description="Low complexity" evidence="3">
    <location>
        <begin position="1"/>
        <end position="13"/>
    </location>
</feature>
<dbReference type="InterPro" id="IPR018247">
    <property type="entry name" value="EF_Hand_1_Ca_BS"/>
</dbReference>
<dbReference type="GO" id="GO:0046872">
    <property type="term" value="F:metal ion binding"/>
    <property type="evidence" value="ECO:0007669"/>
    <property type="project" value="UniProtKB-KW"/>
</dbReference>
<dbReference type="Gene3D" id="1.10.238.220">
    <property type="match status" value="1"/>
</dbReference>
<evidence type="ECO:0000313" key="6">
    <source>
        <dbReference type="Proteomes" id="UP000187429"/>
    </source>
</evidence>
<name>A0A1R1YK16_9FUNG</name>
<feature type="domain" description="PP2A regulatory subunit B'' EF-hand" evidence="4">
    <location>
        <begin position="335"/>
        <end position="417"/>
    </location>
</feature>
<keyword evidence="2" id="KW-0106">Calcium</keyword>
<dbReference type="Gene3D" id="1.10.238.10">
    <property type="entry name" value="EF-hand"/>
    <property type="match status" value="1"/>
</dbReference>
<comment type="caution">
    <text evidence="5">The sequence shown here is derived from an EMBL/GenBank/DDBJ whole genome shotgun (WGS) entry which is preliminary data.</text>
</comment>
<dbReference type="PANTHER" id="PTHR14095:SF0">
    <property type="entry name" value="MIP22305P"/>
    <property type="match status" value="1"/>
</dbReference>
<dbReference type="PROSITE" id="PS00018">
    <property type="entry name" value="EF_HAND_1"/>
    <property type="match status" value="1"/>
</dbReference>
<dbReference type="GO" id="GO:0000159">
    <property type="term" value="C:protein phosphatase type 2A complex"/>
    <property type="evidence" value="ECO:0007669"/>
    <property type="project" value="TreeGrafter"/>
</dbReference>
<proteinExistence type="predicted"/>
<keyword evidence="1" id="KW-0479">Metal-binding</keyword>
<dbReference type="Pfam" id="PF17958">
    <property type="entry name" value="EF-hand_13"/>
    <property type="match status" value="1"/>
</dbReference>
<dbReference type="OrthoDB" id="5586at2759"/>
<evidence type="ECO:0000256" key="1">
    <source>
        <dbReference type="ARBA" id="ARBA00022723"/>
    </source>
</evidence>
<protein>
    <submittedName>
        <fullName evidence="5">Serine/threonine-protein phosphatase 2A regulatory subunit B'' subunit alpha</fullName>
    </submittedName>
</protein>
<reference evidence="6" key="1">
    <citation type="submission" date="2017-01" db="EMBL/GenBank/DDBJ databases">
        <authorList>
            <person name="Wang Y."/>
            <person name="White M."/>
            <person name="Kvist S."/>
            <person name="Moncalvo J.-M."/>
        </authorList>
    </citation>
    <scope>NUCLEOTIDE SEQUENCE [LARGE SCALE GENOMIC DNA]</scope>
    <source>
        <strain evidence="6">ID-206-W2</strain>
    </source>
</reference>
<dbReference type="Proteomes" id="UP000187429">
    <property type="component" value="Unassembled WGS sequence"/>
</dbReference>
<accession>A0A1R1YK16</accession>
<gene>
    <name evidence="5" type="ORF">AYI69_g3347</name>
</gene>
<evidence type="ECO:0000256" key="3">
    <source>
        <dbReference type="SAM" id="MobiDB-lite"/>
    </source>
</evidence>
<dbReference type="GO" id="GO:0019888">
    <property type="term" value="F:protein phosphatase regulator activity"/>
    <property type="evidence" value="ECO:0007669"/>
    <property type="project" value="TreeGrafter"/>
</dbReference>
<feature type="compositionally biased region" description="Polar residues" evidence="3">
    <location>
        <begin position="182"/>
        <end position="195"/>
    </location>
</feature>
<sequence>MTTTEQQNQQQQQFLKTPKQSARSTQNINNSSPTNNKNSSITPKNNKSKLSPSSFSQNTLIPLEREIKADELSISGKWSPQLKPHEKTTIASRLRDQFSPISKKNFHNLQNISPFSKANSPLNFKQNSLNSPESLPPLSPLVKSSKVSRLRQDLSNDTPFSFSPTGKTTSLKHSLDDHLKSPLSQKSKNPRFSQPNVKLYDLFQESDDETPKTKFSRTLFDDMKIASPNQSSLLDPNSNFSLLINNNAQNQHHFLNNHEISPTNLLDKTFFNESSSFNNTKSSTTPHCFYIPDINECESSASNDSTDSNSWPSYSSFSRAWKKLRYKSFSKDHLLFQILLKNNSRTLSRSDFLPLVNDVIDNHPELEFLEDQDVFSQNFAQTIIERMFYEANSYIGDSMTYSQFKRINIYDVLNSIETAVDVEVENPTLFSYKHFYVIFCSFFELDDDHDSLLVPRNLMLYFDHSLSKRAISRILLKKGKMNTSQAEQEIADKRRALKKNKKNKAVHSMTYLEFIWFLLSEVDKTTDVAAGYWFRVMDLDEDGVLTVFELEYFYDEQIRRMQNDTNTGDTIPMCDLLCQLFDLVKPASKTTITLQDILNTPNQSRPVFFDAFLNLNRFCEHDSRSSLLQRQLSSFTQSLGRGIEFKELIEKRIEFLASGPPIWIEFADAEYEALIADQNQQEQMQKDEAGTL</sequence>
<dbReference type="AlphaFoldDB" id="A0A1R1YK16"/>
<dbReference type="InterPro" id="IPR011992">
    <property type="entry name" value="EF-hand-dom_pair"/>
</dbReference>
<dbReference type="SUPFAM" id="SSF47473">
    <property type="entry name" value="EF-hand"/>
    <property type="match status" value="1"/>
</dbReference>
<evidence type="ECO:0000256" key="2">
    <source>
        <dbReference type="ARBA" id="ARBA00022837"/>
    </source>
</evidence>
<feature type="compositionally biased region" description="Polar residues" evidence="3">
    <location>
        <begin position="14"/>
        <end position="26"/>
    </location>
</feature>
<dbReference type="EMBL" id="LSSM01001110">
    <property type="protein sequence ID" value="OMJ27224.1"/>
    <property type="molecule type" value="Genomic_DNA"/>
</dbReference>
<organism evidence="5 6">
    <name type="scientific">Smittium culicis</name>
    <dbReference type="NCBI Taxonomy" id="133412"/>
    <lineage>
        <taxon>Eukaryota</taxon>
        <taxon>Fungi</taxon>
        <taxon>Fungi incertae sedis</taxon>
        <taxon>Zoopagomycota</taxon>
        <taxon>Kickxellomycotina</taxon>
        <taxon>Harpellomycetes</taxon>
        <taxon>Harpellales</taxon>
        <taxon>Legeriomycetaceae</taxon>
        <taxon>Smittium</taxon>
    </lineage>
</organism>
<feature type="region of interest" description="Disordered" evidence="3">
    <location>
        <begin position="123"/>
        <end position="195"/>
    </location>
</feature>
<feature type="compositionally biased region" description="Polar residues" evidence="3">
    <location>
        <begin position="153"/>
        <end position="172"/>
    </location>
</feature>
<dbReference type="PANTHER" id="PTHR14095">
    <property type="entry name" value="PHOSPHATASE 2A REGULATORY SUBUNIT-RELATED"/>
    <property type="match status" value="1"/>
</dbReference>
<evidence type="ECO:0000259" key="4">
    <source>
        <dbReference type="Pfam" id="PF17958"/>
    </source>
</evidence>
<dbReference type="InterPro" id="IPR041534">
    <property type="entry name" value="EF-hand_13"/>
</dbReference>
<keyword evidence="6" id="KW-1185">Reference proteome</keyword>
<feature type="compositionally biased region" description="Low complexity" evidence="3">
    <location>
        <begin position="27"/>
        <end position="57"/>
    </location>
</feature>
<feature type="region of interest" description="Disordered" evidence="3">
    <location>
        <begin position="1"/>
        <end position="57"/>
    </location>
</feature>